<keyword evidence="2" id="KW-1185">Reference proteome</keyword>
<dbReference type="AlphaFoldDB" id="A0A839T8D6"/>
<gene>
    <name evidence="1" type="ORF">FHS24_000202</name>
</gene>
<organism evidence="1 2">
    <name type="scientific">Psychrobacter luti</name>
    <dbReference type="NCBI Taxonomy" id="198481"/>
    <lineage>
        <taxon>Bacteria</taxon>
        <taxon>Pseudomonadati</taxon>
        <taxon>Pseudomonadota</taxon>
        <taxon>Gammaproteobacteria</taxon>
        <taxon>Moraxellales</taxon>
        <taxon>Moraxellaceae</taxon>
        <taxon>Psychrobacter</taxon>
    </lineage>
</organism>
<dbReference type="EMBL" id="JACHXL010000001">
    <property type="protein sequence ID" value="MBB3105711.1"/>
    <property type="molecule type" value="Genomic_DNA"/>
</dbReference>
<dbReference type="Proteomes" id="UP000588111">
    <property type="component" value="Unassembled WGS sequence"/>
</dbReference>
<comment type="caution">
    <text evidence="1">The sequence shown here is derived from an EMBL/GenBank/DDBJ whole genome shotgun (WGS) entry which is preliminary data.</text>
</comment>
<sequence>MATLYQLHCTMDTLRRSTEQMASTWRAGDSIILLGATVAFIDWFNAYLGDLESIEIEDIAAIYALTEDIAQLSDNTRSKLNLTAKLTAVLSDSEWVALTQNSLVDGSNFDKVVTIAL</sequence>
<accession>A0A839T8D6</accession>
<reference evidence="1 2" key="1">
    <citation type="submission" date="2020-08" db="EMBL/GenBank/DDBJ databases">
        <title>Genomic Encyclopedia of Type Strains, Phase III (KMG-III): the genomes of soil and plant-associated and newly described type strains.</title>
        <authorList>
            <person name="Whitman W."/>
        </authorList>
    </citation>
    <scope>NUCLEOTIDE SEQUENCE [LARGE SCALE GENOMIC DNA]</scope>
    <source>
        <strain evidence="1 2">CECT 5885</strain>
    </source>
</reference>
<proteinExistence type="predicted"/>
<name>A0A839T8D6_9GAMM</name>
<protein>
    <submittedName>
        <fullName evidence="1">tRNA 2-thiouridine synthesizing protein B</fullName>
    </submittedName>
</protein>
<dbReference type="RefSeq" id="WP_183617943.1">
    <property type="nucleotide sequence ID" value="NZ_CAJHAH010000004.1"/>
</dbReference>
<evidence type="ECO:0000313" key="2">
    <source>
        <dbReference type="Proteomes" id="UP000588111"/>
    </source>
</evidence>
<evidence type="ECO:0000313" key="1">
    <source>
        <dbReference type="EMBL" id="MBB3105711.1"/>
    </source>
</evidence>